<evidence type="ECO:0000313" key="3">
    <source>
        <dbReference type="EMBL" id="JAC38431.1"/>
    </source>
</evidence>
<accession>A0A034V565</accession>
<sequence>LACSQYSSATSERRSLRLLDSHLLAVERRHLAHSYKIIFVLLTLRAGVHKPALHTHKHISITDRLGGRIQTYVLTIMATGGGEHLHIIDQLQSTVQSIIHRIGGDNSYAQRLLNKIHALQEKVESLSGQERVEFLHNAKDTLRNTIEHAEQKLMQYTNFQQVYNYSIVAALLFTVLLVIALFGYKLYKSLMEKELKKKEKLKTKQAKKSKKTN</sequence>
<feature type="transmembrane region" description="Helical" evidence="2">
    <location>
        <begin position="162"/>
        <end position="187"/>
    </location>
</feature>
<keyword evidence="2" id="KW-0812">Transmembrane</keyword>
<name>A0A034V565_BACDO</name>
<feature type="non-terminal residue" evidence="3">
    <location>
        <position position="1"/>
    </location>
</feature>
<reference evidence="3" key="1">
    <citation type="journal article" date="2014" name="BMC Genomics">
        <title>Characterizing the developmental transcriptome of the oriental fruit fly, Bactrocera dorsalis (Diptera: Tephritidae) through comparative genomic analysis with Drosophila melanogaster utilizing modENCODE datasets.</title>
        <authorList>
            <person name="Geib S.M."/>
            <person name="Calla B."/>
            <person name="Hall B."/>
            <person name="Hou S."/>
            <person name="Manoukis N.C."/>
        </authorList>
    </citation>
    <scope>NUCLEOTIDE SEQUENCE</scope>
    <source>
        <strain evidence="3">Punador</strain>
    </source>
</reference>
<keyword evidence="2" id="KW-1133">Transmembrane helix</keyword>
<dbReference type="EMBL" id="GAKP01020521">
    <property type="protein sequence ID" value="JAC38431.1"/>
    <property type="molecule type" value="Transcribed_RNA"/>
</dbReference>
<feature type="coiled-coil region" evidence="1">
    <location>
        <begin position="109"/>
        <end position="152"/>
    </location>
</feature>
<protein>
    <submittedName>
        <fullName evidence="3">Uncharacterized protein</fullName>
    </submittedName>
</protein>
<dbReference type="OrthoDB" id="8048189at2759"/>
<organism evidence="3">
    <name type="scientific">Bactrocera dorsalis</name>
    <name type="common">Oriental fruit fly</name>
    <name type="synonym">Dacus dorsalis</name>
    <dbReference type="NCBI Taxonomy" id="27457"/>
    <lineage>
        <taxon>Eukaryota</taxon>
        <taxon>Metazoa</taxon>
        <taxon>Ecdysozoa</taxon>
        <taxon>Arthropoda</taxon>
        <taxon>Hexapoda</taxon>
        <taxon>Insecta</taxon>
        <taxon>Pterygota</taxon>
        <taxon>Neoptera</taxon>
        <taxon>Endopterygota</taxon>
        <taxon>Diptera</taxon>
        <taxon>Brachycera</taxon>
        <taxon>Muscomorpha</taxon>
        <taxon>Tephritoidea</taxon>
        <taxon>Tephritidae</taxon>
        <taxon>Bactrocera</taxon>
        <taxon>Bactrocera</taxon>
    </lineage>
</organism>
<proteinExistence type="predicted"/>
<evidence type="ECO:0000256" key="1">
    <source>
        <dbReference type="SAM" id="Coils"/>
    </source>
</evidence>
<keyword evidence="2" id="KW-0472">Membrane</keyword>
<dbReference type="AlphaFoldDB" id="A0A034V565"/>
<evidence type="ECO:0000256" key="2">
    <source>
        <dbReference type="SAM" id="Phobius"/>
    </source>
</evidence>
<keyword evidence="1" id="KW-0175">Coiled coil</keyword>